<dbReference type="GO" id="GO:1903805">
    <property type="term" value="P:L-valine import across plasma membrane"/>
    <property type="evidence" value="ECO:0007669"/>
    <property type="project" value="TreeGrafter"/>
</dbReference>
<dbReference type="GO" id="GO:0005304">
    <property type="term" value="F:L-valine transmembrane transporter activity"/>
    <property type="evidence" value="ECO:0007669"/>
    <property type="project" value="TreeGrafter"/>
</dbReference>
<dbReference type="GO" id="GO:1903806">
    <property type="term" value="P:L-isoleucine import across plasma membrane"/>
    <property type="evidence" value="ECO:0007669"/>
    <property type="project" value="TreeGrafter"/>
</dbReference>
<dbReference type="AlphaFoldDB" id="A0A6V8P665"/>
<evidence type="ECO:0000313" key="6">
    <source>
        <dbReference type="Proteomes" id="UP000591948"/>
    </source>
</evidence>
<dbReference type="GO" id="GO:0016887">
    <property type="term" value="F:ATP hydrolysis activity"/>
    <property type="evidence" value="ECO:0007669"/>
    <property type="project" value="InterPro"/>
</dbReference>
<keyword evidence="6" id="KW-1185">Reference proteome</keyword>
<dbReference type="GO" id="GO:0015808">
    <property type="term" value="P:L-alanine transport"/>
    <property type="evidence" value="ECO:0007669"/>
    <property type="project" value="TreeGrafter"/>
</dbReference>
<dbReference type="PANTHER" id="PTHR45772">
    <property type="entry name" value="CONSERVED COMPONENT OF ABC TRANSPORTER FOR NATURAL AMINO ACIDS-RELATED"/>
    <property type="match status" value="1"/>
</dbReference>
<dbReference type="GO" id="GO:0015188">
    <property type="term" value="F:L-isoleucine transmembrane transporter activity"/>
    <property type="evidence" value="ECO:0007669"/>
    <property type="project" value="TreeGrafter"/>
</dbReference>
<dbReference type="Proteomes" id="UP000591948">
    <property type="component" value="Unassembled WGS sequence"/>
</dbReference>
<dbReference type="Pfam" id="PF00005">
    <property type="entry name" value="ABC_tran"/>
    <property type="match status" value="1"/>
</dbReference>
<name>A0A6V8P665_9ACTN</name>
<keyword evidence="1" id="KW-0813">Transport</keyword>
<feature type="domain" description="ABC transporter" evidence="4">
    <location>
        <begin position="22"/>
        <end position="54"/>
    </location>
</feature>
<dbReference type="GO" id="GO:0042941">
    <property type="term" value="P:D-alanine transmembrane transport"/>
    <property type="evidence" value="ECO:0007669"/>
    <property type="project" value="TreeGrafter"/>
</dbReference>
<evidence type="ECO:0000313" key="5">
    <source>
        <dbReference type="EMBL" id="GFP27827.1"/>
    </source>
</evidence>
<evidence type="ECO:0000256" key="1">
    <source>
        <dbReference type="ARBA" id="ARBA00022448"/>
    </source>
</evidence>
<dbReference type="PANTHER" id="PTHR45772:SF7">
    <property type="entry name" value="AMINO ACID ABC TRANSPORTER ATP-BINDING PROTEIN"/>
    <property type="match status" value="1"/>
</dbReference>
<feature type="non-terminal residue" evidence="5">
    <location>
        <position position="55"/>
    </location>
</feature>
<dbReference type="RefSeq" id="WP_176233495.1">
    <property type="nucleotide sequence ID" value="NZ_BLRY01000071.1"/>
</dbReference>
<dbReference type="InterPro" id="IPR027417">
    <property type="entry name" value="P-loop_NTPase"/>
</dbReference>
<dbReference type="GO" id="GO:0005524">
    <property type="term" value="F:ATP binding"/>
    <property type="evidence" value="ECO:0007669"/>
    <property type="project" value="UniProtKB-KW"/>
</dbReference>
<evidence type="ECO:0000256" key="2">
    <source>
        <dbReference type="ARBA" id="ARBA00022741"/>
    </source>
</evidence>
<dbReference type="Gene3D" id="3.40.50.300">
    <property type="entry name" value="P-loop containing nucleotide triphosphate hydrolases"/>
    <property type="match status" value="1"/>
</dbReference>
<dbReference type="InterPro" id="IPR003439">
    <property type="entry name" value="ABC_transporter-like_ATP-bd"/>
</dbReference>
<proteinExistence type="predicted"/>
<keyword evidence="3 5" id="KW-0067">ATP-binding</keyword>
<dbReference type="SUPFAM" id="SSF52540">
    <property type="entry name" value="P-loop containing nucleoside triphosphate hydrolases"/>
    <property type="match status" value="1"/>
</dbReference>
<keyword evidence="2" id="KW-0547">Nucleotide-binding</keyword>
<dbReference type="InterPro" id="IPR051120">
    <property type="entry name" value="ABC_AA/LPS_Transport"/>
</dbReference>
<accession>A0A6V8P665</accession>
<comment type="caution">
    <text evidence="5">The sequence shown here is derived from an EMBL/GenBank/DDBJ whole genome shotgun (WGS) entry which is preliminary data.</text>
</comment>
<protein>
    <submittedName>
        <fullName evidence="5">Branched-chain amino acid transport system ATP-binding protein</fullName>
    </submittedName>
</protein>
<sequence>MAEALLKIREVEKNFGGLRAVDKVSLDVGMGSIVGLVGPNGSGKTTLFNIVFGLR</sequence>
<reference evidence="5 6" key="1">
    <citation type="journal article" date="2020" name="Front. Microbiol.">
        <title>Single-cell genomics of novel Actinobacteria with the Wood-Ljungdahl pathway discovered in a serpentinizing system.</title>
        <authorList>
            <person name="Merino N."/>
            <person name="Kawai M."/>
            <person name="Boyd E.S."/>
            <person name="Colman D.R."/>
            <person name="McGlynn S.E."/>
            <person name="Nealson K.H."/>
            <person name="Kurokawa K."/>
            <person name="Hongoh Y."/>
        </authorList>
    </citation>
    <scope>NUCLEOTIDE SEQUENCE [LARGE SCALE GENOMIC DNA]</scope>
    <source>
        <strain evidence="5 6">S33</strain>
    </source>
</reference>
<dbReference type="EMBL" id="BLRY01000071">
    <property type="protein sequence ID" value="GFP27827.1"/>
    <property type="molecule type" value="Genomic_DNA"/>
</dbReference>
<evidence type="ECO:0000259" key="4">
    <source>
        <dbReference type="Pfam" id="PF00005"/>
    </source>
</evidence>
<dbReference type="GO" id="GO:0015192">
    <property type="term" value="F:L-phenylalanine transmembrane transporter activity"/>
    <property type="evidence" value="ECO:0007669"/>
    <property type="project" value="TreeGrafter"/>
</dbReference>
<dbReference type="GO" id="GO:0005886">
    <property type="term" value="C:plasma membrane"/>
    <property type="evidence" value="ECO:0007669"/>
    <property type="project" value="TreeGrafter"/>
</dbReference>
<gene>
    <name evidence="5" type="ORF">HKBW3S33_01237</name>
</gene>
<organism evidence="5 6">
    <name type="scientific">Candidatus Hakubella thermalkaliphila</name>
    <dbReference type="NCBI Taxonomy" id="2754717"/>
    <lineage>
        <taxon>Bacteria</taxon>
        <taxon>Bacillati</taxon>
        <taxon>Actinomycetota</taxon>
        <taxon>Actinomycetota incertae sedis</taxon>
        <taxon>Candidatus Hakubellales</taxon>
        <taxon>Candidatus Hakubellaceae</taxon>
        <taxon>Candidatus Hakubella</taxon>
    </lineage>
</organism>
<evidence type="ECO:0000256" key="3">
    <source>
        <dbReference type="ARBA" id="ARBA00022840"/>
    </source>
</evidence>